<dbReference type="AlphaFoldDB" id="A0AAV2TTL9"/>
<dbReference type="Gene3D" id="2.20.140.10">
    <property type="entry name" value="WGR domain"/>
    <property type="match status" value="1"/>
</dbReference>
<reference evidence="13" key="1">
    <citation type="submission" date="2024-06" db="EMBL/GenBank/DDBJ databases">
        <authorList>
            <person name="Liu X."/>
            <person name="Lenzi L."/>
            <person name="Haldenby T S."/>
            <person name="Uol C."/>
        </authorList>
    </citation>
    <scope>NUCLEOTIDE SEQUENCE</scope>
</reference>
<dbReference type="InterPro" id="IPR050800">
    <property type="entry name" value="ARTD/PARP"/>
</dbReference>
<keyword evidence="6" id="KW-0539">Nucleus</keyword>
<dbReference type="InterPro" id="IPR004102">
    <property type="entry name" value="Poly(ADP-ribose)pol_reg_dom"/>
</dbReference>
<feature type="compositionally biased region" description="Low complexity" evidence="9">
    <location>
        <begin position="11"/>
        <end position="24"/>
    </location>
</feature>
<protein>
    <recommendedName>
        <fullName evidence="8">Poly [ADP-ribose] polymerase</fullName>
        <shortName evidence="8">PARP</shortName>
        <ecNumber evidence="8">2.4.2.-</ecNumber>
    </recommendedName>
</protein>
<dbReference type="Gene3D" id="1.20.142.10">
    <property type="entry name" value="Poly(ADP-ribose) polymerase, regulatory domain"/>
    <property type="match status" value="1"/>
</dbReference>
<evidence type="ECO:0000259" key="12">
    <source>
        <dbReference type="PROSITE" id="PS51977"/>
    </source>
</evidence>
<dbReference type="Pfam" id="PF02877">
    <property type="entry name" value="PARP_reg"/>
    <property type="match status" value="1"/>
</dbReference>
<feature type="region of interest" description="Disordered" evidence="9">
    <location>
        <begin position="1"/>
        <end position="36"/>
    </location>
</feature>
<evidence type="ECO:0000256" key="7">
    <source>
        <dbReference type="ARBA" id="ARBA00024347"/>
    </source>
</evidence>
<comment type="subcellular location">
    <subcellularLocation>
        <location evidence="1">Nucleus</location>
    </subcellularLocation>
</comment>
<comment type="similarity">
    <text evidence="7">Belongs to the ARTD/PARP family.</text>
</comment>
<dbReference type="GO" id="GO:0003950">
    <property type="term" value="F:NAD+ poly-ADP-ribosyltransferase activity"/>
    <property type="evidence" value="ECO:0007669"/>
    <property type="project" value="UniProtKB-UniRule"/>
</dbReference>
<dbReference type="PANTHER" id="PTHR10459:SF66">
    <property type="entry name" value="PROTEIN MONO-ADP-RIBOSYLTRANSFERASE PARP3"/>
    <property type="match status" value="1"/>
</dbReference>
<evidence type="ECO:0000256" key="1">
    <source>
        <dbReference type="ARBA" id="ARBA00004123"/>
    </source>
</evidence>
<feature type="domain" description="PARP alpha-helical" evidence="11">
    <location>
        <begin position="184"/>
        <end position="300"/>
    </location>
</feature>
<keyword evidence="2 8" id="KW-0328">Glycosyltransferase</keyword>
<accession>A0AAV2TTL9</accession>
<dbReference type="Pfam" id="PF00644">
    <property type="entry name" value="PARP"/>
    <property type="match status" value="1"/>
</dbReference>
<dbReference type="InterPro" id="IPR008893">
    <property type="entry name" value="WGR_domain"/>
</dbReference>
<dbReference type="CDD" id="cd08002">
    <property type="entry name" value="WGR_PARP3_like"/>
    <property type="match status" value="1"/>
</dbReference>
<evidence type="ECO:0000256" key="3">
    <source>
        <dbReference type="ARBA" id="ARBA00022679"/>
    </source>
</evidence>
<dbReference type="GO" id="GO:1990404">
    <property type="term" value="F:NAD+-protein mono-ADP-ribosyltransferase activity"/>
    <property type="evidence" value="ECO:0007669"/>
    <property type="project" value="TreeGrafter"/>
</dbReference>
<dbReference type="CDD" id="cd01437">
    <property type="entry name" value="parp_like"/>
    <property type="match status" value="1"/>
</dbReference>
<feature type="domain" description="WGR" evidence="12">
    <location>
        <begin position="65"/>
        <end position="158"/>
    </location>
</feature>
<feature type="domain" description="PARP catalytic" evidence="10">
    <location>
        <begin position="313"/>
        <end position="526"/>
    </location>
</feature>
<sequence>MPPKRKRTQNSSKVASAAATAPPLKKTKSEDEKSTLRKTISDLKKFKEEKVHTVDKYFSGGLISDFQVYEDYDCMLNQTDIEHNNNKYYVIQIVAHKVSPSYHVWTRWGRVGEPGQSQNQGPFNDVKEAVKVFEKKFMDKTKNKWNDRGNFVFKPGKYTLMDIVTSQPDATETKVIETDGSVMPSKLNEATQRLILRIFDNGMFEHVMKQMNIDVNKMPLGKLSSCQIASAFEVLDELGDVIRGKKKGDIKFLTSRFYTLMPHAFGRSAPPPISSEEELRTKLDTLLVLSDISLAQTMKKELDTKKVEKLRPNPIDEKYNLLKCELVWLDEKDPDRKFVSEYFKNTGQPQFKLINVWKCSREGESSRFAKFASIDNHKLLWHGTSMGVIAAILKTGLRIMPHSGGLVGRGLYFASQAAKSECYVRGDAENHHIMFLNEVIIGKEHHIYRPDSSLVSPPEGFNSVVAVGTLESDPKSWKKIKMDGYEVTAHYSKAVKNNEPSSFSYSEFVIYNEAQCRLRYVVECTR</sequence>
<evidence type="ECO:0000259" key="10">
    <source>
        <dbReference type="PROSITE" id="PS51059"/>
    </source>
</evidence>
<dbReference type="InterPro" id="IPR012317">
    <property type="entry name" value="Poly(ADP-ribose)pol_cat_dom"/>
</dbReference>
<evidence type="ECO:0000313" key="13">
    <source>
        <dbReference type="EMBL" id="CAL5140381.1"/>
    </source>
</evidence>
<evidence type="ECO:0000256" key="6">
    <source>
        <dbReference type="ARBA" id="ARBA00023242"/>
    </source>
</evidence>
<dbReference type="GO" id="GO:0005730">
    <property type="term" value="C:nucleolus"/>
    <property type="evidence" value="ECO:0007669"/>
    <property type="project" value="TreeGrafter"/>
</dbReference>
<evidence type="ECO:0000256" key="2">
    <source>
        <dbReference type="ARBA" id="ARBA00022676"/>
    </source>
</evidence>
<dbReference type="Proteomes" id="UP001497525">
    <property type="component" value="Unassembled WGS sequence"/>
</dbReference>
<evidence type="ECO:0000256" key="8">
    <source>
        <dbReference type="RuleBase" id="RU362114"/>
    </source>
</evidence>
<comment type="caution">
    <text evidence="13">The sequence shown here is derived from an EMBL/GenBank/DDBJ whole genome shotgun (WGS) entry which is preliminary data.</text>
</comment>
<keyword evidence="4" id="KW-0548">Nucleotidyltransferase</keyword>
<name>A0AAV2TTL9_CALDB</name>
<dbReference type="GO" id="GO:0006302">
    <property type="term" value="P:double-strand break repair"/>
    <property type="evidence" value="ECO:0007669"/>
    <property type="project" value="TreeGrafter"/>
</dbReference>
<dbReference type="SMART" id="SM00773">
    <property type="entry name" value="WGR"/>
    <property type="match status" value="1"/>
</dbReference>
<evidence type="ECO:0000259" key="11">
    <source>
        <dbReference type="PROSITE" id="PS51060"/>
    </source>
</evidence>
<dbReference type="GO" id="GO:0016779">
    <property type="term" value="F:nucleotidyltransferase activity"/>
    <property type="evidence" value="ECO:0007669"/>
    <property type="project" value="UniProtKB-KW"/>
</dbReference>
<dbReference type="PROSITE" id="PS51059">
    <property type="entry name" value="PARP_CATALYTIC"/>
    <property type="match status" value="1"/>
</dbReference>
<dbReference type="GO" id="GO:0035861">
    <property type="term" value="C:site of double-strand break"/>
    <property type="evidence" value="ECO:0007669"/>
    <property type="project" value="TreeGrafter"/>
</dbReference>
<keyword evidence="3 8" id="KW-0808">Transferase</keyword>
<dbReference type="Pfam" id="PF05406">
    <property type="entry name" value="WGR"/>
    <property type="match status" value="1"/>
</dbReference>
<feature type="compositionally biased region" description="Basic and acidic residues" evidence="9">
    <location>
        <begin position="27"/>
        <end position="36"/>
    </location>
</feature>
<dbReference type="GO" id="GO:0070212">
    <property type="term" value="P:protein poly-ADP-ribosylation"/>
    <property type="evidence" value="ECO:0007669"/>
    <property type="project" value="TreeGrafter"/>
</dbReference>
<dbReference type="PROSITE" id="PS51977">
    <property type="entry name" value="WGR"/>
    <property type="match status" value="1"/>
</dbReference>
<dbReference type="SUPFAM" id="SSF47587">
    <property type="entry name" value="Domain of poly(ADP-ribose) polymerase"/>
    <property type="match status" value="1"/>
</dbReference>
<dbReference type="PROSITE" id="PS51060">
    <property type="entry name" value="PARP_ALPHA_HD"/>
    <property type="match status" value="1"/>
</dbReference>
<dbReference type="Gene3D" id="3.90.228.10">
    <property type="match status" value="1"/>
</dbReference>
<dbReference type="FunFam" id="2.20.140.10:FF:000001">
    <property type="entry name" value="Poly [ADP-ribose] polymerase"/>
    <property type="match status" value="1"/>
</dbReference>
<dbReference type="PANTHER" id="PTHR10459">
    <property type="entry name" value="DNA LIGASE"/>
    <property type="match status" value="1"/>
</dbReference>
<evidence type="ECO:0000313" key="14">
    <source>
        <dbReference type="Proteomes" id="UP001497525"/>
    </source>
</evidence>
<keyword evidence="5 8" id="KW-0520">NAD</keyword>
<proteinExistence type="inferred from homology"/>
<dbReference type="SUPFAM" id="SSF142921">
    <property type="entry name" value="WGR domain-like"/>
    <property type="match status" value="1"/>
</dbReference>
<dbReference type="SUPFAM" id="SSF56399">
    <property type="entry name" value="ADP-ribosylation"/>
    <property type="match status" value="1"/>
</dbReference>
<evidence type="ECO:0000256" key="4">
    <source>
        <dbReference type="ARBA" id="ARBA00022695"/>
    </source>
</evidence>
<dbReference type="InterPro" id="IPR036930">
    <property type="entry name" value="WGR_dom_sf"/>
</dbReference>
<dbReference type="InterPro" id="IPR036616">
    <property type="entry name" value="Poly(ADP-ribose)pol_reg_dom_sf"/>
</dbReference>
<dbReference type="EMBL" id="CAXLJL010000711">
    <property type="protein sequence ID" value="CAL5140381.1"/>
    <property type="molecule type" value="Genomic_DNA"/>
</dbReference>
<evidence type="ECO:0000256" key="9">
    <source>
        <dbReference type="SAM" id="MobiDB-lite"/>
    </source>
</evidence>
<dbReference type="EC" id="2.4.2.-" evidence="8"/>
<organism evidence="13 14">
    <name type="scientific">Calicophoron daubneyi</name>
    <name type="common">Rumen fluke</name>
    <name type="synonym">Paramphistomum daubneyi</name>
    <dbReference type="NCBI Taxonomy" id="300641"/>
    <lineage>
        <taxon>Eukaryota</taxon>
        <taxon>Metazoa</taxon>
        <taxon>Spiralia</taxon>
        <taxon>Lophotrochozoa</taxon>
        <taxon>Platyhelminthes</taxon>
        <taxon>Trematoda</taxon>
        <taxon>Digenea</taxon>
        <taxon>Plagiorchiida</taxon>
        <taxon>Pronocephalata</taxon>
        <taxon>Paramphistomoidea</taxon>
        <taxon>Paramphistomidae</taxon>
        <taxon>Calicophoron</taxon>
    </lineage>
</organism>
<evidence type="ECO:0000256" key="5">
    <source>
        <dbReference type="ARBA" id="ARBA00023027"/>
    </source>
</evidence>
<gene>
    <name evidence="13" type="ORF">CDAUBV1_LOCUS15706</name>
</gene>